<evidence type="ECO:0000313" key="1">
    <source>
        <dbReference type="EMBL" id="OQP68408.1"/>
    </source>
</evidence>
<reference evidence="2" key="1">
    <citation type="submission" date="2016-04" db="EMBL/GenBank/DDBJ databases">
        <authorList>
            <person name="Chen L."/>
            <person name="Zhuang W."/>
            <person name="Wang G."/>
        </authorList>
    </citation>
    <scope>NUCLEOTIDE SEQUENCE [LARGE SCALE GENOMIC DNA]</scope>
    <source>
        <strain evidence="2">208</strain>
    </source>
</reference>
<comment type="caution">
    <text evidence="1">The sequence shown here is derived from an EMBL/GenBank/DDBJ whole genome shotgun (WGS) entry which is preliminary data.</text>
</comment>
<accession>A0A1V9GD77</accession>
<gene>
    <name evidence="1" type="ORF">A4R26_00955</name>
</gene>
<dbReference type="RefSeq" id="WP_081158719.1">
    <property type="nucleotide sequence ID" value="NZ_LWBP01000001.1"/>
</dbReference>
<proteinExistence type="predicted"/>
<dbReference type="EMBL" id="LWBP01000001">
    <property type="protein sequence ID" value="OQP68408.1"/>
    <property type="molecule type" value="Genomic_DNA"/>
</dbReference>
<name>A0A1V9GD77_9BACT</name>
<evidence type="ECO:0000313" key="2">
    <source>
        <dbReference type="Proteomes" id="UP000192276"/>
    </source>
</evidence>
<dbReference type="Proteomes" id="UP000192276">
    <property type="component" value="Unassembled WGS sequence"/>
</dbReference>
<keyword evidence="2" id="KW-1185">Reference proteome</keyword>
<dbReference type="AlphaFoldDB" id="A0A1V9GD77"/>
<dbReference type="STRING" id="550983.A4R26_00955"/>
<organism evidence="1 2">
    <name type="scientific">Niastella populi</name>
    <dbReference type="NCBI Taxonomy" id="550983"/>
    <lineage>
        <taxon>Bacteria</taxon>
        <taxon>Pseudomonadati</taxon>
        <taxon>Bacteroidota</taxon>
        <taxon>Chitinophagia</taxon>
        <taxon>Chitinophagales</taxon>
        <taxon>Chitinophagaceae</taxon>
        <taxon>Niastella</taxon>
    </lineage>
</organism>
<protein>
    <submittedName>
        <fullName evidence="1">Uncharacterized protein</fullName>
    </submittedName>
</protein>
<sequence>MTKYSFIPDEMRSFFKENYINDDKESLEQILIAFRKKRCSNIAIVMLLVEQLDISMEKANNILVNSRSLNTSFDDL</sequence>